<dbReference type="GO" id="GO:0016747">
    <property type="term" value="F:acyltransferase activity, transferring groups other than amino-acyl groups"/>
    <property type="evidence" value="ECO:0007669"/>
    <property type="project" value="InterPro"/>
</dbReference>
<dbReference type="SUPFAM" id="SSF55729">
    <property type="entry name" value="Acyl-CoA N-acyltransferases (Nat)"/>
    <property type="match status" value="1"/>
</dbReference>
<dbReference type="Proteomes" id="UP001179600">
    <property type="component" value="Chromosome"/>
</dbReference>
<dbReference type="EC" id="2.3.1.-" evidence="2"/>
<keyword evidence="2" id="KW-0012">Acyltransferase</keyword>
<dbReference type="AlphaFoldDB" id="A0AAF0BCC5"/>
<evidence type="ECO:0000313" key="2">
    <source>
        <dbReference type="EMBL" id="WCG22503.1"/>
    </source>
</evidence>
<feature type="domain" description="N-acetyltransferase" evidence="1">
    <location>
        <begin position="1"/>
        <end position="171"/>
    </location>
</feature>
<dbReference type="PROSITE" id="PS51186">
    <property type="entry name" value="GNAT"/>
    <property type="match status" value="1"/>
</dbReference>
<organism evidence="2 3">
    <name type="scientific">Vagococcus lutrae</name>
    <dbReference type="NCBI Taxonomy" id="81947"/>
    <lineage>
        <taxon>Bacteria</taxon>
        <taxon>Bacillati</taxon>
        <taxon>Bacillota</taxon>
        <taxon>Bacilli</taxon>
        <taxon>Lactobacillales</taxon>
        <taxon>Enterococcaceae</taxon>
        <taxon>Vagococcus</taxon>
    </lineage>
</organism>
<dbReference type="CDD" id="cd04301">
    <property type="entry name" value="NAT_SF"/>
    <property type="match status" value="1"/>
</dbReference>
<dbReference type="Gene3D" id="3.40.630.30">
    <property type="match status" value="1"/>
</dbReference>
<sequence>MNIRLAKQSDLQSLNQILVQAAERIARMGSSQWRELLLSDVETIILPRILKQHVYVGELDNKVVIMAFVMPEEEWDKSLWYQFKSSNEALYLHKLAIKQGYEGQGIAQSFLNGLESELVISAKISVLRLDCMKEKTSLNALYQRAGFNYVGTYQGEITNNTEFNLYEKSMKTSC</sequence>
<dbReference type="InterPro" id="IPR000182">
    <property type="entry name" value="GNAT_dom"/>
</dbReference>
<gene>
    <name evidence="2" type="ORF">PML95_08925</name>
</gene>
<dbReference type="Pfam" id="PF13508">
    <property type="entry name" value="Acetyltransf_7"/>
    <property type="match status" value="1"/>
</dbReference>
<evidence type="ECO:0000259" key="1">
    <source>
        <dbReference type="PROSITE" id="PS51186"/>
    </source>
</evidence>
<accession>A0AAF0BCC5</accession>
<dbReference type="EMBL" id="CP116507">
    <property type="protein sequence ID" value="WCG22503.1"/>
    <property type="molecule type" value="Genomic_DNA"/>
</dbReference>
<proteinExistence type="predicted"/>
<dbReference type="RefSeq" id="WP_272163271.1">
    <property type="nucleotide sequence ID" value="NZ_CP116507.1"/>
</dbReference>
<keyword evidence="2" id="KW-0808">Transferase</keyword>
<dbReference type="InterPro" id="IPR016181">
    <property type="entry name" value="Acyl_CoA_acyltransferase"/>
</dbReference>
<protein>
    <submittedName>
        <fullName evidence="2">GNAT family N-acetyltransferase</fullName>
        <ecNumber evidence="2">2.3.1.-</ecNumber>
    </submittedName>
</protein>
<name>A0AAF0BCC5_9ENTE</name>
<evidence type="ECO:0000313" key="3">
    <source>
        <dbReference type="Proteomes" id="UP001179600"/>
    </source>
</evidence>
<reference evidence="2" key="1">
    <citation type="submission" date="2023-01" db="EMBL/GenBank/DDBJ databases">
        <title>Oxazolidinone resistance genes in florfenicol resistant enterococci from beef cattle and veal calves at slaughter.</title>
        <authorList>
            <person name="Biggel M."/>
        </authorList>
    </citation>
    <scope>NUCLEOTIDE SEQUENCE</scope>
    <source>
        <strain evidence="2">K204-1</strain>
    </source>
</reference>